<comment type="subcellular location">
    <subcellularLocation>
        <location evidence="3">Endoplasmic reticulum membrane</location>
        <topology evidence="3">Peripheral membrane protein</topology>
    </subcellularLocation>
    <subcellularLocation>
        <location evidence="2">Microsome membrane</location>
        <topology evidence="2">Peripheral membrane protein</topology>
    </subcellularLocation>
</comment>
<keyword evidence="7 15" id="KW-0479">Metal-binding</keyword>
<dbReference type="PANTHER" id="PTHR24292:SF54">
    <property type="entry name" value="CYP9F3-RELATED"/>
    <property type="match status" value="1"/>
</dbReference>
<proteinExistence type="inferred from homology"/>
<evidence type="ECO:0000256" key="4">
    <source>
        <dbReference type="ARBA" id="ARBA00010617"/>
    </source>
</evidence>
<keyword evidence="11 15" id="KW-0408">Iron</keyword>
<dbReference type="PROSITE" id="PS00086">
    <property type="entry name" value="CYTOCHROME_P450"/>
    <property type="match status" value="1"/>
</dbReference>
<evidence type="ECO:0000256" key="12">
    <source>
        <dbReference type="ARBA" id="ARBA00023033"/>
    </source>
</evidence>
<keyword evidence="12 16" id="KW-0503">Monooxygenase</keyword>
<dbReference type="EC" id="1.14.14.1" evidence="5"/>
<dbReference type="PRINTS" id="PR00463">
    <property type="entry name" value="EP450I"/>
</dbReference>
<dbReference type="PANTHER" id="PTHR24292">
    <property type="entry name" value="CYTOCHROME P450"/>
    <property type="match status" value="1"/>
</dbReference>
<dbReference type="FunFam" id="1.10.630.10:FF:000042">
    <property type="entry name" value="Cytochrome P450"/>
    <property type="match status" value="1"/>
</dbReference>
<evidence type="ECO:0000256" key="10">
    <source>
        <dbReference type="ARBA" id="ARBA00023002"/>
    </source>
</evidence>
<dbReference type="EMBL" id="GCVX01000061">
    <property type="protein sequence ID" value="JAI18169.1"/>
    <property type="molecule type" value="Transcribed_RNA"/>
</dbReference>
<comment type="cofactor">
    <cofactor evidence="1 15">
        <name>heme</name>
        <dbReference type="ChEBI" id="CHEBI:30413"/>
    </cofactor>
</comment>
<dbReference type="Gene3D" id="1.10.630.10">
    <property type="entry name" value="Cytochrome P450"/>
    <property type="match status" value="1"/>
</dbReference>
<evidence type="ECO:0000256" key="3">
    <source>
        <dbReference type="ARBA" id="ARBA00004406"/>
    </source>
</evidence>
<evidence type="ECO:0000256" key="11">
    <source>
        <dbReference type="ARBA" id="ARBA00023004"/>
    </source>
</evidence>
<organism evidence="17">
    <name type="scientific">Epiphyas postvittana</name>
    <name type="common">Light brown apple moth</name>
    <dbReference type="NCBI Taxonomy" id="65032"/>
    <lineage>
        <taxon>Eukaryota</taxon>
        <taxon>Metazoa</taxon>
        <taxon>Ecdysozoa</taxon>
        <taxon>Arthropoda</taxon>
        <taxon>Hexapoda</taxon>
        <taxon>Insecta</taxon>
        <taxon>Pterygota</taxon>
        <taxon>Neoptera</taxon>
        <taxon>Endopterygota</taxon>
        <taxon>Lepidoptera</taxon>
        <taxon>Glossata</taxon>
        <taxon>Ditrysia</taxon>
        <taxon>Tortricoidea</taxon>
        <taxon>Tortricidae</taxon>
        <taxon>Tortricinae</taxon>
        <taxon>Epiphyas</taxon>
    </lineage>
</organism>
<accession>A0A0K8TUJ7</accession>
<evidence type="ECO:0000313" key="17">
    <source>
        <dbReference type="EMBL" id="JAI18169.1"/>
    </source>
</evidence>
<comment type="similarity">
    <text evidence="4 16">Belongs to the cytochrome P450 family.</text>
</comment>
<evidence type="ECO:0000256" key="15">
    <source>
        <dbReference type="PIRSR" id="PIRSR602401-1"/>
    </source>
</evidence>
<keyword evidence="6 15" id="KW-0349">Heme</keyword>
<evidence type="ECO:0000256" key="7">
    <source>
        <dbReference type="ARBA" id="ARBA00022723"/>
    </source>
</evidence>
<dbReference type="InterPro" id="IPR017972">
    <property type="entry name" value="Cyt_P450_CS"/>
</dbReference>
<dbReference type="InterPro" id="IPR002401">
    <property type="entry name" value="Cyt_P450_E_grp-I"/>
</dbReference>
<dbReference type="InterPro" id="IPR001128">
    <property type="entry name" value="Cyt_P450"/>
</dbReference>
<evidence type="ECO:0000256" key="14">
    <source>
        <dbReference type="ARBA" id="ARBA00047827"/>
    </source>
</evidence>
<sequence>MLIIIAILCVFCALSYLYGTRKYGYWSKRGVKHDATIPFFGNAARQILQQISMGDIFTEAYWKYPDERYVGFYLAGRPTLILRDPELIRSVIAADSSYFYSRGIMPHKELYEPLLKNLFFADGDLWKLLRQRMTPAFTSGKLKAMFPLIVEKAEKLQEIIDEAAATSDEVDVRDIMARYTTDFIGAVAFGIDSDSMKNEDSLFRQVGKRIFTITKWDASRNLFKFIFPDTFRKMYIFPSMIEENIMKLMRGILKQRNYKPSGRNDFVDQLMELKQKGTIRVESVEHKNPDGSPKLVEMELDEYVMAGQMFIFFAAGFETSSSATSYTLHELAFNPEAQRKCQQEIDKVLSRYDNKLCYEAVCEMKYLDMCLKEGMRLFPSLGWLKRRCERAYAVPGAGFSIDAGVDVVVPVNGLHRDARHWDQPERFLPERFEQPLKHKFVYLPFGEGPRACVGERLGRMQSLAGLAALLRGFAVEPAARTRREPPRDPTTAVVQSVLGGIPLRVRRRHPL</sequence>
<dbReference type="GO" id="GO:0020037">
    <property type="term" value="F:heme binding"/>
    <property type="evidence" value="ECO:0007669"/>
    <property type="project" value="InterPro"/>
</dbReference>
<evidence type="ECO:0000256" key="8">
    <source>
        <dbReference type="ARBA" id="ARBA00022824"/>
    </source>
</evidence>
<keyword evidence="10 16" id="KW-0560">Oxidoreductase</keyword>
<dbReference type="CDD" id="cd11056">
    <property type="entry name" value="CYP6-like"/>
    <property type="match status" value="1"/>
</dbReference>
<evidence type="ECO:0000256" key="16">
    <source>
        <dbReference type="RuleBase" id="RU000461"/>
    </source>
</evidence>
<name>A0A0K8TUJ7_EPIPO</name>
<keyword evidence="9" id="KW-0492">Microsome</keyword>
<dbReference type="GO" id="GO:0005506">
    <property type="term" value="F:iron ion binding"/>
    <property type="evidence" value="ECO:0007669"/>
    <property type="project" value="InterPro"/>
</dbReference>
<dbReference type="GO" id="GO:0016712">
    <property type="term" value="F:oxidoreductase activity, acting on paired donors, with incorporation or reduction of molecular oxygen, reduced flavin or flavoprotein as one donor, and incorporation of one atom of oxygen"/>
    <property type="evidence" value="ECO:0007669"/>
    <property type="project" value="UniProtKB-EC"/>
</dbReference>
<evidence type="ECO:0000256" key="6">
    <source>
        <dbReference type="ARBA" id="ARBA00022617"/>
    </source>
</evidence>
<comment type="catalytic activity">
    <reaction evidence="14">
        <text>an organic molecule + reduced [NADPH--hemoprotein reductase] + O2 = an alcohol + oxidized [NADPH--hemoprotein reductase] + H2O + H(+)</text>
        <dbReference type="Rhea" id="RHEA:17149"/>
        <dbReference type="Rhea" id="RHEA-COMP:11964"/>
        <dbReference type="Rhea" id="RHEA-COMP:11965"/>
        <dbReference type="ChEBI" id="CHEBI:15377"/>
        <dbReference type="ChEBI" id="CHEBI:15378"/>
        <dbReference type="ChEBI" id="CHEBI:15379"/>
        <dbReference type="ChEBI" id="CHEBI:30879"/>
        <dbReference type="ChEBI" id="CHEBI:57618"/>
        <dbReference type="ChEBI" id="CHEBI:58210"/>
        <dbReference type="ChEBI" id="CHEBI:142491"/>
        <dbReference type="EC" id="1.14.14.1"/>
    </reaction>
</comment>
<evidence type="ECO:0000256" key="1">
    <source>
        <dbReference type="ARBA" id="ARBA00001971"/>
    </source>
</evidence>
<reference evidence="17" key="1">
    <citation type="journal article" date="2015" name="PLoS ONE">
        <title>The Peripheral Olfactory Repertoire of the Lightbrown Apple Moth, Epiphyas postvittana.</title>
        <authorList>
            <person name="Corcoran J.A."/>
            <person name="Jordan M.D."/>
            <person name="Thrimawithana A.H."/>
            <person name="Crowhurst R.N."/>
            <person name="Newcomb R.D."/>
        </authorList>
    </citation>
    <scope>NUCLEOTIDE SEQUENCE</scope>
</reference>
<feature type="binding site" description="axial binding residue" evidence="15">
    <location>
        <position position="452"/>
    </location>
    <ligand>
        <name>heme</name>
        <dbReference type="ChEBI" id="CHEBI:30413"/>
    </ligand>
    <ligandPart>
        <name>Fe</name>
        <dbReference type="ChEBI" id="CHEBI:18248"/>
    </ligandPart>
</feature>
<dbReference type="InterPro" id="IPR050476">
    <property type="entry name" value="Insect_CytP450_Detox"/>
</dbReference>
<dbReference type="SUPFAM" id="SSF48264">
    <property type="entry name" value="Cytochrome P450"/>
    <property type="match status" value="1"/>
</dbReference>
<protein>
    <recommendedName>
        <fullName evidence="5">unspecific monooxygenase</fullName>
        <ecNumber evidence="5">1.14.14.1</ecNumber>
    </recommendedName>
</protein>
<dbReference type="InterPro" id="IPR036396">
    <property type="entry name" value="Cyt_P450_sf"/>
</dbReference>
<dbReference type="Pfam" id="PF00067">
    <property type="entry name" value="p450"/>
    <property type="match status" value="1"/>
</dbReference>
<keyword evidence="8" id="KW-0256">Endoplasmic reticulum</keyword>
<keyword evidence="13" id="KW-0472">Membrane</keyword>
<dbReference type="PRINTS" id="PR00385">
    <property type="entry name" value="P450"/>
</dbReference>
<evidence type="ECO:0000256" key="5">
    <source>
        <dbReference type="ARBA" id="ARBA00012109"/>
    </source>
</evidence>
<dbReference type="GO" id="GO:0005789">
    <property type="term" value="C:endoplasmic reticulum membrane"/>
    <property type="evidence" value="ECO:0007669"/>
    <property type="project" value="UniProtKB-SubCell"/>
</dbReference>
<evidence type="ECO:0000256" key="2">
    <source>
        <dbReference type="ARBA" id="ARBA00004174"/>
    </source>
</evidence>
<evidence type="ECO:0000256" key="13">
    <source>
        <dbReference type="ARBA" id="ARBA00023136"/>
    </source>
</evidence>
<dbReference type="AlphaFoldDB" id="A0A0K8TUJ7"/>
<evidence type="ECO:0000256" key="9">
    <source>
        <dbReference type="ARBA" id="ARBA00022848"/>
    </source>
</evidence>